<evidence type="ECO:0000256" key="2">
    <source>
        <dbReference type="ARBA" id="ARBA00022795"/>
    </source>
</evidence>
<comment type="subcellular location">
    <subcellularLocation>
        <location evidence="5">Cytoplasm</location>
    </subcellularLocation>
</comment>
<dbReference type="HAMAP" id="MF_01185">
    <property type="entry name" value="FliW"/>
    <property type="match status" value="1"/>
</dbReference>
<dbReference type="InterPro" id="IPR024046">
    <property type="entry name" value="Flagellar_assmbl_FliW_dom_sf"/>
</dbReference>
<organism evidence="6 7">
    <name type="scientific">Clostridium tetani</name>
    <dbReference type="NCBI Taxonomy" id="1513"/>
    <lineage>
        <taxon>Bacteria</taxon>
        <taxon>Bacillati</taxon>
        <taxon>Bacillota</taxon>
        <taxon>Clostridia</taxon>
        <taxon>Eubacteriales</taxon>
        <taxon>Clostridiaceae</taxon>
        <taxon>Clostridium</taxon>
    </lineage>
</organism>
<dbReference type="PANTHER" id="PTHR39190:SF1">
    <property type="entry name" value="FLAGELLAR ASSEMBLY FACTOR FLIW"/>
    <property type="match status" value="1"/>
</dbReference>
<accession>A0A4Q0VBY8</accession>
<comment type="subunit">
    <text evidence="5">Interacts with translational regulator CsrA and flagellin(s).</text>
</comment>
<keyword evidence="4 5" id="KW-0143">Chaperone</keyword>
<keyword evidence="2 5" id="KW-1005">Bacterial flagellum biogenesis</keyword>
<dbReference type="GO" id="GO:0005737">
    <property type="term" value="C:cytoplasm"/>
    <property type="evidence" value="ECO:0007669"/>
    <property type="project" value="UniProtKB-SubCell"/>
</dbReference>
<name>A0A4Q0VBY8_CLOTA</name>
<evidence type="ECO:0000256" key="4">
    <source>
        <dbReference type="ARBA" id="ARBA00023186"/>
    </source>
</evidence>
<comment type="function">
    <text evidence="5">Acts as an anti-CsrA protein, binds CsrA and prevents it from repressing translation of its target genes, one of which is flagellin. Binds to flagellin and participates in the assembly of the flagellum.</text>
</comment>
<reference evidence="6 7" key="1">
    <citation type="submission" date="2018-06" db="EMBL/GenBank/DDBJ databases">
        <title>Genome conservation of Clostridium tetani.</title>
        <authorList>
            <person name="Bruggemann H."/>
            <person name="Popoff M.R."/>
        </authorList>
    </citation>
    <scope>NUCLEOTIDE SEQUENCE [LARGE SCALE GENOMIC DNA]</scope>
    <source>
        <strain evidence="6 7">2017.061</strain>
    </source>
</reference>
<dbReference type="InterPro" id="IPR003775">
    <property type="entry name" value="Flagellar_assembly_factor_FliW"/>
</dbReference>
<dbReference type="GO" id="GO:0044780">
    <property type="term" value="P:bacterial-type flagellum assembly"/>
    <property type="evidence" value="ECO:0007669"/>
    <property type="project" value="UniProtKB-UniRule"/>
</dbReference>
<dbReference type="RefSeq" id="WP_129030692.1">
    <property type="nucleotide sequence ID" value="NZ_QMAP01000009.1"/>
</dbReference>
<dbReference type="AlphaFoldDB" id="A0A4Q0VBY8"/>
<evidence type="ECO:0000313" key="7">
    <source>
        <dbReference type="Proteomes" id="UP000290921"/>
    </source>
</evidence>
<dbReference type="PANTHER" id="PTHR39190">
    <property type="entry name" value="FLAGELLAR ASSEMBLY FACTOR FLIW"/>
    <property type="match status" value="1"/>
</dbReference>
<dbReference type="Gene3D" id="2.30.290.10">
    <property type="entry name" value="BH3618-like"/>
    <property type="match status" value="1"/>
</dbReference>
<keyword evidence="3 5" id="KW-0810">Translation regulation</keyword>
<evidence type="ECO:0000256" key="3">
    <source>
        <dbReference type="ARBA" id="ARBA00022845"/>
    </source>
</evidence>
<keyword evidence="6" id="KW-0966">Cell projection</keyword>
<sequence length="145" mass="17017">MKLNTKHHGTIDYEEKDIINFKRGLPGFEHLKKFIVYSIEENNIFSVLQSLEEGNIGIPVLSPFIVCSDYEVKLTEEQIKNLKIKSEEEVWVLNTVTIKSDYKEITTNLRAPIIINIKERIGEQIILKNEEYKIKYPIFQEENKC</sequence>
<evidence type="ECO:0000256" key="5">
    <source>
        <dbReference type="HAMAP-Rule" id="MF_01185"/>
    </source>
</evidence>
<dbReference type="Proteomes" id="UP000290921">
    <property type="component" value="Unassembled WGS sequence"/>
</dbReference>
<proteinExistence type="inferred from homology"/>
<evidence type="ECO:0000313" key="6">
    <source>
        <dbReference type="EMBL" id="RXI47049.1"/>
    </source>
</evidence>
<comment type="similarity">
    <text evidence="5">Belongs to the FliW family.</text>
</comment>
<evidence type="ECO:0000256" key="1">
    <source>
        <dbReference type="ARBA" id="ARBA00022490"/>
    </source>
</evidence>
<dbReference type="SUPFAM" id="SSF141457">
    <property type="entry name" value="BH3618-like"/>
    <property type="match status" value="1"/>
</dbReference>
<protein>
    <recommendedName>
        <fullName evidence="5">Flagellar assembly factor FliW</fullName>
    </recommendedName>
</protein>
<gene>
    <name evidence="5 6" type="primary">fliW</name>
    <name evidence="6" type="ORF">DP130_10380</name>
</gene>
<keyword evidence="6" id="KW-0282">Flagellum</keyword>
<keyword evidence="6" id="KW-0969">Cilium</keyword>
<dbReference type="GO" id="GO:0006417">
    <property type="term" value="P:regulation of translation"/>
    <property type="evidence" value="ECO:0007669"/>
    <property type="project" value="UniProtKB-KW"/>
</dbReference>
<dbReference type="EMBL" id="QMAP01000009">
    <property type="protein sequence ID" value="RXI47049.1"/>
    <property type="molecule type" value="Genomic_DNA"/>
</dbReference>
<dbReference type="NCBIfam" id="NF009793">
    <property type="entry name" value="PRK13285.1-1"/>
    <property type="match status" value="1"/>
</dbReference>
<comment type="caution">
    <text evidence="6">The sequence shown here is derived from an EMBL/GenBank/DDBJ whole genome shotgun (WGS) entry which is preliminary data.</text>
</comment>
<dbReference type="Pfam" id="PF02623">
    <property type="entry name" value="FliW"/>
    <property type="match status" value="1"/>
</dbReference>
<keyword evidence="1 5" id="KW-0963">Cytoplasm</keyword>